<feature type="transmembrane region" description="Helical" evidence="7">
    <location>
        <begin position="304"/>
        <end position="324"/>
    </location>
</feature>
<accession>A0A1B9I9Q0</accession>
<feature type="transmembrane region" description="Helical" evidence="7">
    <location>
        <begin position="411"/>
        <end position="429"/>
    </location>
</feature>
<reference evidence="10" key="4">
    <citation type="submission" date="2024-02" db="EMBL/GenBank/DDBJ databases">
        <title>Comparative genomics of Cryptococcus and Kwoniella reveals pathogenesis evolution and contrasting modes of karyotype evolution via chromosome fusion or intercentromeric recombination.</title>
        <authorList>
            <person name="Coelho M.A."/>
            <person name="David-Palma M."/>
            <person name="Shea T."/>
            <person name="Bowers K."/>
            <person name="McGinley-Smith S."/>
            <person name="Mohammad A.W."/>
            <person name="Gnirke A."/>
            <person name="Yurkov A.M."/>
            <person name="Nowrousian M."/>
            <person name="Sun S."/>
            <person name="Cuomo C.A."/>
            <person name="Heitman J."/>
        </authorList>
    </citation>
    <scope>NUCLEOTIDE SEQUENCE</scope>
    <source>
        <strain evidence="10">CBS 10737</strain>
    </source>
</reference>
<feature type="transmembrane region" description="Helical" evidence="7">
    <location>
        <begin position="139"/>
        <end position="158"/>
    </location>
</feature>
<feature type="transmembrane region" description="Helical" evidence="7">
    <location>
        <begin position="377"/>
        <end position="399"/>
    </location>
</feature>
<dbReference type="KEGG" id="kpin:30169765"/>
<protein>
    <recommendedName>
        <fullName evidence="8">Major facilitator superfamily (MFS) profile domain-containing protein</fullName>
    </recommendedName>
</protein>
<evidence type="ECO:0000256" key="1">
    <source>
        <dbReference type="ARBA" id="ARBA00004141"/>
    </source>
</evidence>
<dbReference type="PROSITE" id="PS50850">
    <property type="entry name" value="MFS"/>
    <property type="match status" value="1"/>
</dbReference>
<evidence type="ECO:0000256" key="5">
    <source>
        <dbReference type="ARBA" id="ARBA00023136"/>
    </source>
</evidence>
<dbReference type="Pfam" id="PF07690">
    <property type="entry name" value="MFS_1"/>
    <property type="match status" value="1"/>
</dbReference>
<dbReference type="EMBL" id="CP144522">
    <property type="protein sequence ID" value="WWC69658.1"/>
    <property type="molecule type" value="Genomic_DNA"/>
</dbReference>
<evidence type="ECO:0000256" key="6">
    <source>
        <dbReference type="SAM" id="MobiDB-lite"/>
    </source>
</evidence>
<feature type="compositionally biased region" description="Basic and acidic residues" evidence="6">
    <location>
        <begin position="30"/>
        <end position="40"/>
    </location>
</feature>
<dbReference type="AlphaFoldDB" id="A0A1B9I9Q0"/>
<reference evidence="9" key="1">
    <citation type="submission" date="2013-07" db="EMBL/GenBank/DDBJ databases">
        <title>The Genome Sequence of Cryptococcus pinus CBS10737.</title>
        <authorList>
            <consortium name="The Broad Institute Genome Sequencing Platform"/>
            <person name="Cuomo C."/>
            <person name="Litvintseva A."/>
            <person name="Chen Y."/>
            <person name="Heitman J."/>
            <person name="Sun S."/>
            <person name="Springer D."/>
            <person name="Dromer F."/>
            <person name="Young S.K."/>
            <person name="Zeng Q."/>
            <person name="Gargeya S."/>
            <person name="Fitzgerald M."/>
            <person name="Abouelleil A."/>
            <person name="Alvarado L."/>
            <person name="Berlin A.M."/>
            <person name="Chapman S.B."/>
            <person name="Dewar J."/>
            <person name="Goldberg J."/>
            <person name="Griggs A."/>
            <person name="Gujja S."/>
            <person name="Hansen M."/>
            <person name="Howarth C."/>
            <person name="Imamovic A."/>
            <person name="Larimer J."/>
            <person name="McCowan C."/>
            <person name="Murphy C."/>
            <person name="Pearson M."/>
            <person name="Priest M."/>
            <person name="Roberts A."/>
            <person name="Saif S."/>
            <person name="Shea T."/>
            <person name="Sykes S."/>
            <person name="Wortman J."/>
            <person name="Nusbaum C."/>
            <person name="Birren B."/>
        </authorList>
    </citation>
    <scope>NUCLEOTIDE SEQUENCE [LARGE SCALE GENOMIC DNA]</scope>
    <source>
        <strain evidence="9">CBS 10737</strain>
    </source>
</reference>
<feature type="transmembrane region" description="Helical" evidence="7">
    <location>
        <begin position="516"/>
        <end position="534"/>
    </location>
</feature>
<dbReference type="PANTHER" id="PTHR42718">
    <property type="entry name" value="MAJOR FACILITATOR SUPERFAMILY MULTIDRUG TRANSPORTER MFSC"/>
    <property type="match status" value="1"/>
</dbReference>
<dbReference type="Proteomes" id="UP000094020">
    <property type="component" value="Chromosome 4"/>
</dbReference>
<feature type="region of interest" description="Disordered" evidence="6">
    <location>
        <begin position="21"/>
        <end position="40"/>
    </location>
</feature>
<keyword evidence="5 7" id="KW-0472">Membrane</keyword>
<dbReference type="GeneID" id="30169765"/>
<proteinExistence type="predicted"/>
<dbReference type="STRING" id="1296096.A0A1B9I9Q0"/>
<reference evidence="10" key="2">
    <citation type="submission" date="2013-07" db="EMBL/GenBank/DDBJ databases">
        <authorList>
            <consortium name="The Broad Institute Genome Sequencing Platform"/>
            <person name="Cuomo C."/>
            <person name="Litvintseva A."/>
            <person name="Chen Y."/>
            <person name="Heitman J."/>
            <person name="Sun S."/>
            <person name="Springer D."/>
            <person name="Dromer F."/>
            <person name="Young S.K."/>
            <person name="Zeng Q."/>
            <person name="Gargeya S."/>
            <person name="Fitzgerald M."/>
            <person name="Abouelleil A."/>
            <person name="Alvarado L."/>
            <person name="Berlin A.M."/>
            <person name="Chapman S.B."/>
            <person name="Dewar J."/>
            <person name="Goldberg J."/>
            <person name="Griggs A."/>
            <person name="Gujja S."/>
            <person name="Hansen M."/>
            <person name="Howarth C."/>
            <person name="Imamovic A."/>
            <person name="Larimer J."/>
            <person name="McCowan C."/>
            <person name="Murphy C."/>
            <person name="Pearson M."/>
            <person name="Priest M."/>
            <person name="Roberts A."/>
            <person name="Saif S."/>
            <person name="Shea T."/>
            <person name="Sykes S."/>
            <person name="Wortman J."/>
            <person name="Nusbaum C."/>
            <person name="Birren B."/>
        </authorList>
    </citation>
    <scope>NUCLEOTIDE SEQUENCE</scope>
    <source>
        <strain evidence="10">CBS 10737</strain>
    </source>
</reference>
<evidence type="ECO:0000313" key="10">
    <source>
        <dbReference type="EMBL" id="WWC69658.1"/>
    </source>
</evidence>
<feature type="transmembrane region" description="Helical" evidence="7">
    <location>
        <begin position="476"/>
        <end position="496"/>
    </location>
</feature>
<evidence type="ECO:0000256" key="4">
    <source>
        <dbReference type="ARBA" id="ARBA00022989"/>
    </source>
</evidence>
<evidence type="ECO:0000256" key="3">
    <source>
        <dbReference type="ARBA" id="ARBA00022692"/>
    </source>
</evidence>
<name>A0A1B9I9Q0_9TREE</name>
<evidence type="ECO:0000313" key="9">
    <source>
        <dbReference type="EMBL" id="OCF52111.1"/>
    </source>
</evidence>
<dbReference type="OrthoDB" id="440755at2759"/>
<evidence type="ECO:0000256" key="7">
    <source>
        <dbReference type="SAM" id="Phobius"/>
    </source>
</evidence>
<dbReference type="SUPFAM" id="SSF103473">
    <property type="entry name" value="MFS general substrate transporter"/>
    <property type="match status" value="1"/>
</dbReference>
<evidence type="ECO:0000256" key="2">
    <source>
        <dbReference type="ARBA" id="ARBA00022448"/>
    </source>
</evidence>
<evidence type="ECO:0000259" key="8">
    <source>
        <dbReference type="PROSITE" id="PS50850"/>
    </source>
</evidence>
<evidence type="ECO:0000313" key="11">
    <source>
        <dbReference type="Proteomes" id="UP000094020"/>
    </source>
</evidence>
<dbReference type="InterPro" id="IPR011701">
    <property type="entry name" value="MFS"/>
</dbReference>
<feature type="transmembrane region" description="Helical" evidence="7">
    <location>
        <begin position="345"/>
        <end position="371"/>
    </location>
</feature>
<dbReference type="GO" id="GO:0022857">
    <property type="term" value="F:transmembrane transporter activity"/>
    <property type="evidence" value="ECO:0007669"/>
    <property type="project" value="InterPro"/>
</dbReference>
<reference evidence="9" key="3">
    <citation type="submission" date="2016-07" db="EMBL/GenBank/DDBJ databases">
        <title>Evolution of pathogenesis and genome organization in the Tremellales.</title>
        <authorList>
            <person name="Cuomo C."/>
            <person name="Litvintseva A."/>
            <person name="Heitman J."/>
            <person name="Chen Y."/>
            <person name="Sun S."/>
            <person name="Springer D."/>
            <person name="Dromer F."/>
            <person name="Young S."/>
            <person name="Zeng Q."/>
            <person name="Chapman S."/>
            <person name="Gujja S."/>
            <person name="Saif S."/>
            <person name="Birren B."/>
        </authorList>
    </citation>
    <scope>NUCLEOTIDE SEQUENCE</scope>
    <source>
        <strain evidence="9">CBS 10737</strain>
    </source>
</reference>
<gene>
    <name evidence="9" type="ORF">I206_01396</name>
    <name evidence="10" type="ORF">I206_103601</name>
</gene>
<feature type="transmembrane region" description="Helical" evidence="7">
    <location>
        <begin position="71"/>
        <end position="88"/>
    </location>
</feature>
<dbReference type="InterPro" id="IPR036259">
    <property type="entry name" value="MFS_trans_sf"/>
</dbReference>
<keyword evidence="2" id="KW-0813">Transport</keyword>
<feature type="transmembrane region" description="Helical" evidence="7">
    <location>
        <begin position="231"/>
        <end position="254"/>
    </location>
</feature>
<feature type="transmembrane region" description="Helical" evidence="7">
    <location>
        <begin position="275"/>
        <end position="298"/>
    </location>
</feature>
<organism evidence="9">
    <name type="scientific">Kwoniella pini CBS 10737</name>
    <dbReference type="NCBI Taxonomy" id="1296096"/>
    <lineage>
        <taxon>Eukaryota</taxon>
        <taxon>Fungi</taxon>
        <taxon>Dikarya</taxon>
        <taxon>Basidiomycota</taxon>
        <taxon>Agaricomycotina</taxon>
        <taxon>Tremellomycetes</taxon>
        <taxon>Tremellales</taxon>
        <taxon>Cryptococcaceae</taxon>
        <taxon>Kwoniella</taxon>
    </lineage>
</organism>
<feature type="transmembrane region" description="Helical" evidence="7">
    <location>
        <begin position="197"/>
        <end position="219"/>
    </location>
</feature>
<dbReference type="RefSeq" id="XP_019013330.1">
    <property type="nucleotide sequence ID" value="XM_019153169.1"/>
</dbReference>
<keyword evidence="4 7" id="KW-1133">Transmembrane helix</keyword>
<feature type="transmembrane region" description="Helical" evidence="7">
    <location>
        <begin position="441"/>
        <end position="464"/>
    </location>
</feature>
<dbReference type="PANTHER" id="PTHR42718:SF9">
    <property type="entry name" value="MAJOR FACILITATOR SUPERFAMILY MULTIDRUG TRANSPORTER MFSC"/>
    <property type="match status" value="1"/>
</dbReference>
<dbReference type="EMBL" id="KI894008">
    <property type="protein sequence ID" value="OCF52111.1"/>
    <property type="molecule type" value="Genomic_DNA"/>
</dbReference>
<keyword evidence="11" id="KW-1185">Reference proteome</keyword>
<dbReference type="GO" id="GO:0016020">
    <property type="term" value="C:membrane"/>
    <property type="evidence" value="ECO:0007669"/>
    <property type="project" value="UniProtKB-SubCell"/>
</dbReference>
<feature type="domain" description="Major facilitator superfamily (MFS) profile" evidence="8">
    <location>
        <begin position="73"/>
        <end position="538"/>
    </location>
</feature>
<comment type="subcellular location">
    <subcellularLocation>
        <location evidence="1">Membrane</location>
        <topology evidence="1">Multi-pass membrane protein</topology>
    </subcellularLocation>
</comment>
<dbReference type="Gene3D" id="1.20.1250.20">
    <property type="entry name" value="MFS general substrate transporter like domains"/>
    <property type="match status" value="2"/>
</dbReference>
<feature type="transmembrane region" description="Helical" evidence="7">
    <location>
        <begin position="108"/>
        <end position="127"/>
    </location>
</feature>
<feature type="transmembrane region" description="Helical" evidence="7">
    <location>
        <begin position="164"/>
        <end position="185"/>
    </location>
</feature>
<sequence length="551" mass="60950">MKSPRMSVNESSSQADCYVRDNSAQPLEVPLDKTTRDSMKETRIQQTRKKESQFDLGPEDQIIQLSHTKKWGLLVLFSFSLCVDQWSYNGFFILTPKIAQELSIPISQQSWIVTSYLITFGSTILLFGRVSDLYSPSKVFSIGFIILAIFNLLISFLPELYSFFIFRALSGIAGASLVPSAFKCLSSIFQKEELGKALTIYTSAAPVGGASGVVIAGIIDLIPNSGQMSSWRWFCRVLAIAIFIPAIGSLFWIPKGIDSKKIEKEENQKKKFKKLDLGGSFLILAAVLLLILSLTMGGDHGFKTAYFIAPFIISIFIFPIFIWYESKLPKGYPLLPPSIFKIRNVWIFLLLGLIIFSFWSVNNFAFVNIWLTHRGESGIIVGVRLLPQAITSIIAACMLSKFSWFTNQPRIAITSGMTLAIAGFIMFSQSKDQINNNYWKFIFPSSIFASGGAMLVYSATSVGVMTSVPPSMSGTAGGLLQVFFQVGGSLALGIQAGMITINPGSFGNYKNIQASFYFEIGWLALGLLVFLVAYRRPKSAVSDDEAPHMIH</sequence>
<keyword evidence="3 7" id="KW-0812">Transmembrane</keyword>
<dbReference type="InterPro" id="IPR020846">
    <property type="entry name" value="MFS_dom"/>
</dbReference>